<proteinExistence type="inferred from homology"/>
<dbReference type="InterPro" id="IPR001611">
    <property type="entry name" value="Leu-rich_rpt"/>
</dbReference>
<organism evidence="4 7">
    <name type="scientific">Biomphalaria glabrata</name>
    <name type="common">Bloodfluke planorb</name>
    <name type="synonym">Freshwater snail</name>
    <dbReference type="NCBI Taxonomy" id="6526"/>
    <lineage>
        <taxon>Eukaryota</taxon>
        <taxon>Metazoa</taxon>
        <taxon>Spiralia</taxon>
        <taxon>Lophotrochozoa</taxon>
        <taxon>Mollusca</taxon>
        <taxon>Gastropoda</taxon>
        <taxon>Heterobranchia</taxon>
        <taxon>Euthyneura</taxon>
        <taxon>Panpulmonata</taxon>
        <taxon>Hygrophila</taxon>
        <taxon>Lymnaeoidea</taxon>
        <taxon>Planorbidae</taxon>
        <taxon>Biomphalaria</taxon>
    </lineage>
</organism>
<dbReference type="GO" id="GO:0005737">
    <property type="term" value="C:cytoplasm"/>
    <property type="evidence" value="ECO:0007669"/>
    <property type="project" value="TreeGrafter"/>
</dbReference>
<name>A0A9W2YKG2_BIOGL</name>
<dbReference type="Proteomes" id="UP001165740">
    <property type="component" value="Chromosome 12"/>
</dbReference>
<dbReference type="PROSITE" id="PS51450">
    <property type="entry name" value="LRR"/>
    <property type="match status" value="1"/>
</dbReference>
<dbReference type="AlphaFoldDB" id="A0A9W2YKG2"/>
<dbReference type="OMA" id="CFSVSYC"/>
<dbReference type="PANTHER" id="PTHR14224:SF37">
    <property type="entry name" value="LEUCINE-RICH REPEAT-CONTAINING PROTEIN 14"/>
    <property type="match status" value="1"/>
</dbReference>
<comment type="similarity">
    <text evidence="1">Belongs to the PRAME family. LRRC14 subfamily.</text>
</comment>
<gene>
    <name evidence="5 6 7" type="primary">LOC106075252</name>
</gene>
<dbReference type="Gene3D" id="3.80.10.10">
    <property type="entry name" value="Ribonuclease Inhibitor"/>
    <property type="match status" value="1"/>
</dbReference>
<dbReference type="Pfam" id="PF00560">
    <property type="entry name" value="LRR_1"/>
    <property type="match status" value="1"/>
</dbReference>
<evidence type="ECO:0000313" key="6">
    <source>
        <dbReference type="RefSeq" id="XP_055863139.1"/>
    </source>
</evidence>
<dbReference type="SUPFAM" id="SSF52047">
    <property type="entry name" value="RNI-like"/>
    <property type="match status" value="1"/>
</dbReference>
<reference evidence="5 6" key="1">
    <citation type="submission" date="2025-04" db="UniProtKB">
        <authorList>
            <consortium name="RefSeq"/>
        </authorList>
    </citation>
    <scope>IDENTIFICATION</scope>
</reference>
<protein>
    <recommendedName>
        <fullName evidence="2">Leucine-rich repeat-containing protein 14</fullName>
    </recommendedName>
</protein>
<dbReference type="PANTHER" id="PTHR14224">
    <property type="entry name" value="SIMILAR TO PREFERENTIALLY EXPRESSED ANTIGEN IN MELANOMA-LIKE 3"/>
    <property type="match status" value="1"/>
</dbReference>
<dbReference type="RefSeq" id="XP_055863138.1">
    <property type="nucleotide sequence ID" value="XM_056007163.1"/>
</dbReference>
<dbReference type="RefSeq" id="XP_055863139.1">
    <property type="nucleotide sequence ID" value="XM_056007164.1"/>
</dbReference>
<dbReference type="InterPro" id="IPR050694">
    <property type="entry name" value="LRRC14/PRAME"/>
</dbReference>
<evidence type="ECO:0000313" key="5">
    <source>
        <dbReference type="RefSeq" id="XP_055863138.1"/>
    </source>
</evidence>
<dbReference type="InterPro" id="IPR032675">
    <property type="entry name" value="LRR_dom_sf"/>
</dbReference>
<accession>A0A9W2YKG2</accession>
<evidence type="ECO:0000313" key="4">
    <source>
        <dbReference type="Proteomes" id="UP001165740"/>
    </source>
</evidence>
<dbReference type="RefSeq" id="XP_055863140.1">
    <property type="nucleotide sequence ID" value="XM_056007165.1"/>
</dbReference>
<evidence type="ECO:0000256" key="1">
    <source>
        <dbReference type="ARBA" id="ARBA00009552"/>
    </source>
</evidence>
<evidence type="ECO:0000256" key="2">
    <source>
        <dbReference type="ARBA" id="ARBA00014228"/>
    </source>
</evidence>
<evidence type="ECO:0000313" key="7">
    <source>
        <dbReference type="RefSeq" id="XP_055863140.1"/>
    </source>
</evidence>
<sequence>MTVTMAMTDAMDETDYSSVDFNQVNDGPHNFDSYDASLRRHPPWLTQGHFVYHLVREADDKLGFVKDRHGEPICSPRKLQDLCQFEMVSLPRRLESLKLNSLPSDLYPCLITEAILQRQVKSISYLISTWPFTHLHLQKVVPKEEIICNDYLTLSTEGEDGMSLMDSISIGLLSLKPHSRLKCINFTGFMHDRRLCRELLRLPIVWMRPVDRQSGYLHSLLRKTLAISKDKVQRYLNRISCIYANIDLLVCHGHMFGPVTIALDCKLTIDDVPIGLALQGSSPFRYVCQRAWLEVLPDVCLPVSLLNKVLDPRYLTHLEIEDSDVCSEPSRWENILEGLSYLSELQCLSMPNTVHVPLLSSAMSQLSTVLNSLVNLKKLNLASCTLRDSLDTFFASFSRGLTYLNLRDCRLTPSDIGALLGWSGVSTLRELNLSRNNLTSLSSLIASLLIRMEYITCFSVSFCSLTTEDIRYIVRHCMDCSQLKVLCVQSFIPPPHYEVKGILEDCANITTLQKCVVLPEAYAFPGTHISQRAENHHRTVSLCHQYLEQLGRSDIELE</sequence>
<dbReference type="OrthoDB" id="6279874at2759"/>
<keyword evidence="4" id="KW-1185">Reference proteome</keyword>
<evidence type="ECO:0000256" key="3">
    <source>
        <dbReference type="ARBA" id="ARBA00022737"/>
    </source>
</evidence>
<keyword evidence="3" id="KW-0677">Repeat</keyword>
<dbReference type="GeneID" id="106075252"/>